<dbReference type="PANTHER" id="PTHR13318:SF190">
    <property type="entry name" value="PARTNER OF PAIRED, ISOFORM B"/>
    <property type="match status" value="1"/>
</dbReference>
<proteinExistence type="predicted"/>
<gene>
    <name evidence="2" type="ORF">PACLA_8A016590</name>
</gene>
<evidence type="ECO:0000313" key="3">
    <source>
        <dbReference type="Proteomes" id="UP001152795"/>
    </source>
</evidence>
<comment type="caution">
    <text evidence="2">The sequence shown here is derived from an EMBL/GenBank/DDBJ whole genome shotgun (WGS) entry which is preliminary data.</text>
</comment>
<dbReference type="Pfam" id="PF25372">
    <property type="entry name" value="DUF7885"/>
    <property type="match status" value="1"/>
</dbReference>
<protein>
    <submittedName>
        <fullName evidence="2">AMN1 homolog</fullName>
    </submittedName>
</protein>
<accession>A0A6S7H461</accession>
<dbReference type="Gene3D" id="3.80.10.10">
    <property type="entry name" value="Ribonuclease Inhibitor"/>
    <property type="match status" value="1"/>
</dbReference>
<dbReference type="GO" id="GO:0019005">
    <property type="term" value="C:SCF ubiquitin ligase complex"/>
    <property type="evidence" value="ECO:0007669"/>
    <property type="project" value="TreeGrafter"/>
</dbReference>
<dbReference type="InterPro" id="IPR032675">
    <property type="entry name" value="LRR_dom_sf"/>
</dbReference>
<dbReference type="SMART" id="SM00367">
    <property type="entry name" value="LRR_CC"/>
    <property type="match status" value="6"/>
</dbReference>
<dbReference type="InterPro" id="IPR006553">
    <property type="entry name" value="Leu-rich_rpt_Cys-con_subtyp"/>
</dbReference>
<dbReference type="Pfam" id="PF13516">
    <property type="entry name" value="LRR_6"/>
    <property type="match status" value="1"/>
</dbReference>
<organism evidence="2 3">
    <name type="scientific">Paramuricea clavata</name>
    <name type="common">Red gorgonian</name>
    <name type="synonym">Violescent sea-whip</name>
    <dbReference type="NCBI Taxonomy" id="317549"/>
    <lineage>
        <taxon>Eukaryota</taxon>
        <taxon>Metazoa</taxon>
        <taxon>Cnidaria</taxon>
        <taxon>Anthozoa</taxon>
        <taxon>Octocorallia</taxon>
        <taxon>Malacalcyonacea</taxon>
        <taxon>Plexauridae</taxon>
        <taxon>Paramuricea</taxon>
    </lineage>
</organism>
<dbReference type="Proteomes" id="UP001152795">
    <property type="component" value="Unassembled WGS sequence"/>
</dbReference>
<feature type="domain" description="F-box/LRR-repeat protein 15-like leucin rich repeat" evidence="1">
    <location>
        <begin position="105"/>
        <end position="253"/>
    </location>
</feature>
<dbReference type="SUPFAM" id="SSF52047">
    <property type="entry name" value="RNI-like"/>
    <property type="match status" value="1"/>
</dbReference>
<dbReference type="PANTHER" id="PTHR13318">
    <property type="entry name" value="PARTNER OF PAIRED, ISOFORM B-RELATED"/>
    <property type="match status" value="1"/>
</dbReference>
<sequence length="260" mass="28822">MAAFKSHVVASLLNNCLENISKNLTVHEDLFEILPVDIKSELTKKLSMRGLLRDWHLQKLLHPKMRSLNLSSCEITDGGLAVIADRCKSLSKLDLNAENEPRIDITSNGITALSQSCKMLQTIYLRRCLTMNDDAVVAIATNCPYLTNLNLGGCHQLTDTSLFALAKESRNLSSVNISHTQVSDAGLCDLANGVCQQSLKEVHIAHCLGVTDVSVFELVEHCQRLNILILHNCPGITERSRDALETLQRRGSKQLSWTVY</sequence>
<dbReference type="EMBL" id="CACRXK020003844">
    <property type="protein sequence ID" value="CAB4000465.1"/>
    <property type="molecule type" value="Genomic_DNA"/>
</dbReference>
<reference evidence="2" key="1">
    <citation type="submission" date="2020-04" db="EMBL/GenBank/DDBJ databases">
        <authorList>
            <person name="Alioto T."/>
            <person name="Alioto T."/>
            <person name="Gomez Garrido J."/>
        </authorList>
    </citation>
    <scope>NUCLEOTIDE SEQUENCE</scope>
    <source>
        <strain evidence="2">A484AB</strain>
    </source>
</reference>
<keyword evidence="3" id="KW-1185">Reference proteome</keyword>
<dbReference type="InterPro" id="IPR057207">
    <property type="entry name" value="FBXL15_LRR"/>
</dbReference>
<evidence type="ECO:0000259" key="1">
    <source>
        <dbReference type="Pfam" id="PF25372"/>
    </source>
</evidence>
<dbReference type="OrthoDB" id="10257471at2759"/>
<evidence type="ECO:0000313" key="2">
    <source>
        <dbReference type="EMBL" id="CAB4000465.1"/>
    </source>
</evidence>
<name>A0A6S7H461_PARCT</name>
<dbReference type="InterPro" id="IPR001611">
    <property type="entry name" value="Leu-rich_rpt"/>
</dbReference>
<dbReference type="GO" id="GO:0031146">
    <property type="term" value="P:SCF-dependent proteasomal ubiquitin-dependent protein catabolic process"/>
    <property type="evidence" value="ECO:0007669"/>
    <property type="project" value="TreeGrafter"/>
</dbReference>
<dbReference type="AlphaFoldDB" id="A0A6S7H461"/>